<keyword evidence="1" id="KW-1133">Transmembrane helix</keyword>
<organism evidence="2 3">
    <name type="scientific">Pseudozobellia thermophila</name>
    <dbReference type="NCBI Taxonomy" id="192903"/>
    <lineage>
        <taxon>Bacteria</taxon>
        <taxon>Pseudomonadati</taxon>
        <taxon>Bacteroidota</taxon>
        <taxon>Flavobacteriia</taxon>
        <taxon>Flavobacteriales</taxon>
        <taxon>Flavobacteriaceae</taxon>
        <taxon>Pseudozobellia</taxon>
    </lineage>
</organism>
<dbReference type="EMBL" id="FQYU01000003">
    <property type="protein sequence ID" value="SHJ23076.1"/>
    <property type="molecule type" value="Genomic_DNA"/>
</dbReference>
<keyword evidence="1" id="KW-0472">Membrane</keyword>
<reference evidence="3" key="1">
    <citation type="submission" date="2016-11" db="EMBL/GenBank/DDBJ databases">
        <authorList>
            <person name="Varghese N."/>
            <person name="Submissions S."/>
        </authorList>
    </citation>
    <scope>NUCLEOTIDE SEQUENCE [LARGE SCALE GENOMIC DNA]</scope>
    <source>
        <strain evidence="3">DSM 19858</strain>
    </source>
</reference>
<feature type="transmembrane region" description="Helical" evidence="1">
    <location>
        <begin position="30"/>
        <end position="49"/>
    </location>
</feature>
<name>A0A1M6HLL2_9FLAO</name>
<evidence type="ECO:0000313" key="3">
    <source>
        <dbReference type="Proteomes" id="UP000184543"/>
    </source>
</evidence>
<gene>
    <name evidence="2" type="ORF">SAMN04488513_10397</name>
</gene>
<dbReference type="Proteomes" id="UP000184543">
    <property type="component" value="Unassembled WGS sequence"/>
</dbReference>
<feature type="transmembrane region" description="Helical" evidence="1">
    <location>
        <begin position="61"/>
        <end position="83"/>
    </location>
</feature>
<dbReference type="PANTHER" id="PTHR32024">
    <property type="entry name" value="TRK SYSTEM POTASSIUM UPTAKE PROTEIN TRKG-RELATED"/>
    <property type="match status" value="1"/>
</dbReference>
<protein>
    <submittedName>
        <fullName evidence="2">Trk system potassium uptake protein TrkH</fullName>
    </submittedName>
</protein>
<sequence length="136" mass="16059">MNLVWGFFLYTIIGLFLLTMPFLHKLEIELINNLFVATSAISTTGLVTIDIFDHYTFGGQLIIIALFQISGIGYMILTTYYILFTAHRITHWHHKVIGTEITLPKTIKNQRFHQYHHFHSCDCRFSRIYRDYRVMV</sequence>
<feature type="transmembrane region" description="Helical" evidence="1">
    <location>
        <begin position="6"/>
        <end position="23"/>
    </location>
</feature>
<keyword evidence="3" id="KW-1185">Reference proteome</keyword>
<accession>A0A1M6HLL2</accession>
<evidence type="ECO:0000313" key="2">
    <source>
        <dbReference type="EMBL" id="SHJ23076.1"/>
    </source>
</evidence>
<evidence type="ECO:0000256" key="1">
    <source>
        <dbReference type="SAM" id="Phobius"/>
    </source>
</evidence>
<proteinExistence type="predicted"/>
<keyword evidence="1" id="KW-0812">Transmembrane</keyword>
<dbReference type="AlphaFoldDB" id="A0A1M6HLL2"/>
<dbReference type="STRING" id="192903.SAMN04488513_10397"/>
<dbReference type="PANTHER" id="PTHR32024:SF1">
    <property type="entry name" value="KTR SYSTEM POTASSIUM UPTAKE PROTEIN B"/>
    <property type="match status" value="1"/>
</dbReference>